<dbReference type="EMBL" id="CAJFCJ010000013">
    <property type="protein sequence ID" value="CAD5121125.1"/>
    <property type="molecule type" value="Genomic_DNA"/>
</dbReference>
<evidence type="ECO:0000313" key="1">
    <source>
        <dbReference type="EMBL" id="CAD5121125.1"/>
    </source>
</evidence>
<gene>
    <name evidence="1" type="ORF">DGYR_LOCUS9118</name>
</gene>
<dbReference type="Proteomes" id="UP000549394">
    <property type="component" value="Unassembled WGS sequence"/>
</dbReference>
<protein>
    <submittedName>
        <fullName evidence="1">Uncharacterized protein</fullName>
    </submittedName>
</protein>
<reference evidence="1 2" key="1">
    <citation type="submission" date="2020-08" db="EMBL/GenBank/DDBJ databases">
        <authorList>
            <person name="Hejnol A."/>
        </authorList>
    </citation>
    <scope>NUCLEOTIDE SEQUENCE [LARGE SCALE GENOMIC DNA]</scope>
</reference>
<dbReference type="InterPro" id="IPR008983">
    <property type="entry name" value="Tumour_necrosis_fac-like_dom"/>
</dbReference>
<comment type="caution">
    <text evidence="1">The sequence shown here is derived from an EMBL/GenBank/DDBJ whole genome shotgun (WGS) entry which is preliminary data.</text>
</comment>
<dbReference type="SUPFAM" id="SSF49842">
    <property type="entry name" value="TNF-like"/>
    <property type="match status" value="1"/>
</dbReference>
<sequence>MVRFANQMSSSDQMSRGFIERIPANSRTRFRLEGGHNSTVGLSTYLLAFKLNSSLPILFAYQRFSFASPCPTRRGFLSFQEIAEDTTNSWNSATHQYTAPVTGTYYVDLGVVVRSLNTVEASVEVNGLRKFRLIKLRSLHTSSEFISKGGLVHMTKDDVLTIVYTGCIAADNMSSSIAIFLVP</sequence>
<dbReference type="AlphaFoldDB" id="A0A7I8VY11"/>
<proteinExistence type="predicted"/>
<accession>A0A7I8VY11</accession>
<keyword evidence="2" id="KW-1185">Reference proteome</keyword>
<dbReference type="Gene3D" id="2.60.120.40">
    <property type="match status" value="1"/>
</dbReference>
<organism evidence="1 2">
    <name type="scientific">Dimorphilus gyrociliatus</name>
    <dbReference type="NCBI Taxonomy" id="2664684"/>
    <lineage>
        <taxon>Eukaryota</taxon>
        <taxon>Metazoa</taxon>
        <taxon>Spiralia</taxon>
        <taxon>Lophotrochozoa</taxon>
        <taxon>Annelida</taxon>
        <taxon>Polychaeta</taxon>
        <taxon>Polychaeta incertae sedis</taxon>
        <taxon>Dinophilidae</taxon>
        <taxon>Dimorphilus</taxon>
    </lineage>
</organism>
<name>A0A7I8VY11_9ANNE</name>
<evidence type="ECO:0000313" key="2">
    <source>
        <dbReference type="Proteomes" id="UP000549394"/>
    </source>
</evidence>